<protein>
    <submittedName>
        <fullName evidence="1">Uncharacterized protein</fullName>
    </submittedName>
</protein>
<organism evidence="1">
    <name type="scientific">Spongospora subterranea</name>
    <dbReference type="NCBI Taxonomy" id="70186"/>
    <lineage>
        <taxon>Eukaryota</taxon>
        <taxon>Sar</taxon>
        <taxon>Rhizaria</taxon>
        <taxon>Endomyxa</taxon>
        <taxon>Phytomyxea</taxon>
        <taxon>Plasmodiophorida</taxon>
        <taxon>Plasmodiophoridae</taxon>
        <taxon>Spongospora</taxon>
    </lineage>
</organism>
<name>A0A0H5QN11_9EUKA</name>
<evidence type="ECO:0000313" key="1">
    <source>
        <dbReference type="EMBL" id="CRZ02771.1"/>
    </source>
</evidence>
<sequence length="120" mass="13655">MHSLFPKSLSKSPDRIPKMGLLSASCCSRQYPGGIRSARIEVSENFTNFAKRENIRDHGRTMSRCRVCTQNDDKRIRYVVICGPCSCGSPRNRNFDQSKVKSRTKCKQILSFYRTSAKTA</sequence>
<proteinExistence type="predicted"/>
<dbReference type="AlphaFoldDB" id="A0A0H5QN11"/>
<feature type="non-terminal residue" evidence="1">
    <location>
        <position position="120"/>
    </location>
</feature>
<dbReference type="EMBL" id="HACM01002329">
    <property type="protein sequence ID" value="CRZ02771.1"/>
    <property type="molecule type" value="Transcribed_RNA"/>
</dbReference>
<reference evidence="1" key="1">
    <citation type="submission" date="2015-04" db="EMBL/GenBank/DDBJ databases">
        <title>The genome sequence of the plant pathogenic Rhizarian Plasmodiophora brassicae reveals insights in its biotrophic life cycle and the origin of chitin synthesis.</title>
        <authorList>
            <person name="Schwelm A."/>
            <person name="Fogelqvist J."/>
            <person name="Knaust A."/>
            <person name="Julke S."/>
            <person name="Lilja T."/>
            <person name="Dhandapani V."/>
            <person name="Bonilla-Rosso G."/>
            <person name="Karlsson M."/>
            <person name="Shevchenko A."/>
            <person name="Choi S.R."/>
            <person name="Kim H.G."/>
            <person name="Park J.Y."/>
            <person name="Lim Y.P."/>
            <person name="Ludwig-Muller J."/>
            <person name="Dixelius C."/>
        </authorList>
    </citation>
    <scope>NUCLEOTIDE SEQUENCE</scope>
    <source>
        <tissue evidence="1">Potato root galls</tissue>
    </source>
</reference>
<accession>A0A0H5QN11</accession>